<organism evidence="7 8">
    <name type="scientific">Purpureocillium lavendulum</name>
    <dbReference type="NCBI Taxonomy" id="1247861"/>
    <lineage>
        <taxon>Eukaryota</taxon>
        <taxon>Fungi</taxon>
        <taxon>Dikarya</taxon>
        <taxon>Ascomycota</taxon>
        <taxon>Pezizomycotina</taxon>
        <taxon>Sordariomycetes</taxon>
        <taxon>Hypocreomycetidae</taxon>
        <taxon>Hypocreales</taxon>
        <taxon>Ophiocordycipitaceae</taxon>
        <taxon>Purpureocillium</taxon>
    </lineage>
</organism>
<dbReference type="GO" id="GO:0003676">
    <property type="term" value="F:nucleic acid binding"/>
    <property type="evidence" value="ECO:0007669"/>
    <property type="project" value="InterPro"/>
</dbReference>
<dbReference type="Pfam" id="PF00098">
    <property type="entry name" value="zf-CCHC"/>
    <property type="match status" value="1"/>
</dbReference>
<dbReference type="SUPFAM" id="SSF57756">
    <property type="entry name" value="Retrovirus zinc finger-like domains"/>
    <property type="match status" value="1"/>
</dbReference>
<evidence type="ECO:0000256" key="5">
    <source>
        <dbReference type="SAM" id="MobiDB-lite"/>
    </source>
</evidence>
<evidence type="ECO:0000256" key="4">
    <source>
        <dbReference type="SAM" id="Coils"/>
    </source>
</evidence>
<gene>
    <name evidence="7" type="ORF">O9K51_10607</name>
</gene>
<dbReference type="InterPro" id="IPR013103">
    <property type="entry name" value="RVT_2"/>
</dbReference>
<feature type="region of interest" description="Disordered" evidence="5">
    <location>
        <begin position="1"/>
        <end position="48"/>
    </location>
</feature>
<dbReference type="PANTHER" id="PTHR11439:SF438">
    <property type="entry name" value="REVERSE TRANSCRIPTASE TY1_COPIA-TYPE DOMAIN-CONTAINING PROTEIN"/>
    <property type="match status" value="1"/>
</dbReference>
<comment type="caution">
    <text evidence="7">The sequence shown here is derived from an EMBL/GenBank/DDBJ whole genome shotgun (WGS) entry which is preliminary data.</text>
</comment>
<proteinExistence type="predicted"/>
<dbReference type="CDD" id="cd09272">
    <property type="entry name" value="RNase_HI_RT_Ty1"/>
    <property type="match status" value="1"/>
</dbReference>
<keyword evidence="8" id="KW-1185">Reference proteome</keyword>
<feature type="coiled-coil region" evidence="4">
    <location>
        <begin position="86"/>
        <end position="113"/>
    </location>
</feature>
<accession>A0AB34FC65</accession>
<dbReference type="InterPro" id="IPR036875">
    <property type="entry name" value="Znf_CCHC_sf"/>
</dbReference>
<dbReference type="GO" id="GO:0005739">
    <property type="term" value="C:mitochondrion"/>
    <property type="evidence" value="ECO:0007669"/>
    <property type="project" value="UniProtKB-SubCell"/>
</dbReference>
<dbReference type="Proteomes" id="UP001163105">
    <property type="component" value="Unassembled WGS sequence"/>
</dbReference>
<keyword evidence="3" id="KW-0863">Zinc-finger</keyword>
<dbReference type="InterPro" id="IPR043502">
    <property type="entry name" value="DNA/RNA_pol_sf"/>
</dbReference>
<evidence type="ECO:0000313" key="8">
    <source>
        <dbReference type="Proteomes" id="UP001163105"/>
    </source>
</evidence>
<reference evidence="7" key="1">
    <citation type="submission" date="2023-01" db="EMBL/GenBank/DDBJ databases">
        <title>The growth and conidiation of Purpureocillium lavendulum are regulated by nitrogen source and histone H3K14 acetylation.</title>
        <authorList>
            <person name="Tang P."/>
            <person name="Han J."/>
            <person name="Zhang C."/>
            <person name="Tang P."/>
            <person name="Qi F."/>
            <person name="Zhang K."/>
            <person name="Liang L."/>
        </authorList>
    </citation>
    <scope>NUCLEOTIDE SEQUENCE</scope>
    <source>
        <strain evidence="7">YMF1.00683</strain>
    </source>
</reference>
<keyword evidence="3" id="KW-0479">Metal-binding</keyword>
<keyword evidence="3" id="KW-0862">Zinc</keyword>
<dbReference type="InterPro" id="IPR001878">
    <property type="entry name" value="Znf_CCHC"/>
</dbReference>
<evidence type="ECO:0000256" key="3">
    <source>
        <dbReference type="PROSITE-ProRule" id="PRU00047"/>
    </source>
</evidence>
<dbReference type="SUPFAM" id="SSF56672">
    <property type="entry name" value="DNA/RNA polymerases"/>
    <property type="match status" value="1"/>
</dbReference>
<dbReference type="GO" id="GO:0008270">
    <property type="term" value="F:zinc ion binding"/>
    <property type="evidence" value="ECO:0007669"/>
    <property type="project" value="UniProtKB-KW"/>
</dbReference>
<feature type="domain" description="CCHC-type" evidence="6">
    <location>
        <begin position="333"/>
        <end position="348"/>
    </location>
</feature>
<dbReference type="EMBL" id="JAQHRD010000016">
    <property type="protein sequence ID" value="KAJ6436840.1"/>
    <property type="molecule type" value="Genomic_DNA"/>
</dbReference>
<dbReference type="AlphaFoldDB" id="A0AB34FC65"/>
<dbReference type="SMART" id="SM00343">
    <property type="entry name" value="ZnF_C2HC"/>
    <property type="match status" value="2"/>
</dbReference>
<evidence type="ECO:0000256" key="1">
    <source>
        <dbReference type="ARBA" id="ARBA00004173"/>
    </source>
</evidence>
<protein>
    <submittedName>
        <fullName evidence="7">Integrase, catalytic core</fullName>
    </submittedName>
</protein>
<sequence length="891" mass="100988">MKRKLDDNAKEPNKTSRYGTRATTRAAAAEVNHASMADPRNSSNSEETTTLQSALESLGAYRTLVQELREAIKDQNEIIRTQQGAIRELKDAAEEQHNLIRDLSQQLKDNQKQTGDELKRVHEQLEAITAATGSTPQILSSANTAPTTVTKTFYCTIDKSLVEDGQENRITAGAVRALVERELRTERDHANWRCRAVTTDAHNRMRFRIVCRDEAEHQLVKRVVGAKLPRGARMLRGEVHPVRVDHVNRAAILDDIGAVLTGAAEALGKENDVQIEKIGWLSNSDPPKAYGSMVVYLSKDSDVKRLLGEQYFHVEGESGTVKAWERRYRPVQCFNCQQIGHIARNCSNPQVCAKCATEGHHHKTCNRTTYKCALCGGPAMRSELRNLLQRGTWRLIEREKARAPPLPLKWVYTHKFDQDGYLQRCKARICVRGDLQEVDDSLETYAATLAAKTFRVVMATAARFDLDIRQFDVGNAFLYSDLNKDRPVYVQLPKGYVDLGFLKPGETPTMVAELEKALYGLRESPLLWYNEVSQALKEAGIDRTDEEPCVFTNGKILVLEYVDDILVVGPRQEKEAIDVLVRHLQSKYDLREEDFRWYLGIRVVRDRPNRRIYLCQDAYIDKVARKFRLSDSKVRVPSIPITTVPLTKHAGQASKDEIKAYQARVGSLMYVAVMTRPDISRAAAQLARFLTNPSPEHLAAANQCIRYLYTTRYLAIVYNGMHDGEALVIASDASFADDVETRRSSQGYVMMLFNGPVAWKAGLQDTVTTSTTEAEILSLERAAKESYALDRLLRDISLDLGPLKIFCDNLQSIRLVVEENQRITTKLRHVDIQNMWLKQEFRKGRFLVEYLETNRMPADGLTKALSRSKFEHFRSLLNLVDIKKQVDVGEK</sequence>
<name>A0AB34FC65_9HYPO</name>
<keyword evidence="4" id="KW-0175">Coiled coil</keyword>
<dbReference type="Gene3D" id="4.10.60.10">
    <property type="entry name" value="Zinc finger, CCHC-type"/>
    <property type="match status" value="1"/>
</dbReference>
<feature type="compositionally biased region" description="Basic and acidic residues" evidence="5">
    <location>
        <begin position="1"/>
        <end position="14"/>
    </location>
</feature>
<comment type="subcellular location">
    <subcellularLocation>
        <location evidence="1">Mitochondrion</location>
    </subcellularLocation>
</comment>
<dbReference type="PROSITE" id="PS50158">
    <property type="entry name" value="ZF_CCHC"/>
    <property type="match status" value="1"/>
</dbReference>
<feature type="compositionally biased region" description="Low complexity" evidence="5">
    <location>
        <begin position="20"/>
        <end position="29"/>
    </location>
</feature>
<evidence type="ECO:0000259" key="6">
    <source>
        <dbReference type="PROSITE" id="PS50158"/>
    </source>
</evidence>
<evidence type="ECO:0000313" key="7">
    <source>
        <dbReference type="EMBL" id="KAJ6436840.1"/>
    </source>
</evidence>
<keyword evidence="2" id="KW-0496">Mitochondrion</keyword>
<dbReference type="Pfam" id="PF07727">
    <property type="entry name" value="RVT_2"/>
    <property type="match status" value="1"/>
</dbReference>
<evidence type="ECO:0000256" key="2">
    <source>
        <dbReference type="ARBA" id="ARBA00023128"/>
    </source>
</evidence>
<dbReference type="PANTHER" id="PTHR11439">
    <property type="entry name" value="GAG-POL-RELATED RETROTRANSPOSON"/>
    <property type="match status" value="1"/>
</dbReference>